<dbReference type="EMBL" id="BPVZ01000127">
    <property type="protein sequence ID" value="GKV38256.1"/>
    <property type="molecule type" value="Genomic_DNA"/>
</dbReference>
<keyword evidence="3" id="KW-0472">Membrane</keyword>
<feature type="transmembrane region" description="Helical" evidence="3">
    <location>
        <begin position="150"/>
        <end position="180"/>
    </location>
</feature>
<keyword evidence="3" id="KW-1133">Transmembrane helix</keyword>
<evidence type="ECO:0000256" key="1">
    <source>
        <dbReference type="ARBA" id="ARBA00010199"/>
    </source>
</evidence>
<evidence type="ECO:0000313" key="4">
    <source>
        <dbReference type="EMBL" id="GKV38256.1"/>
    </source>
</evidence>
<dbReference type="AlphaFoldDB" id="A0AAV5LLF7"/>
<dbReference type="PANTHER" id="PTHR11206">
    <property type="entry name" value="MULTIDRUG RESISTANCE PROTEIN"/>
    <property type="match status" value="1"/>
</dbReference>
<accession>A0AAV5LLF7</accession>
<dbReference type="Pfam" id="PF01554">
    <property type="entry name" value="MatE"/>
    <property type="match status" value="1"/>
</dbReference>
<evidence type="ECO:0000313" key="5">
    <source>
        <dbReference type="Proteomes" id="UP001054252"/>
    </source>
</evidence>
<sequence>MAHMQVMGDDFSAGYTLFTEDNIQKIYLDPDVFFQSQSQKEISFSPQTSYTQLLDIYSEEYKNGEDQYEYRGADLGDDLPNDDPDEPEDEGTGMPHSKVTVMRHVPQKPGVFEKCGMTITGLLFMVSIGFKAAASVRVSNELGAGHPKSAAFPVFIVNLISFIIAVVEAALVLALLHIISYAFTSDKTVAEVVSNLCPLLAITLVLNGVQSVLSGVAVGCGWQTFVAFVNVGCYYVVGIPLGCLLGFRFDLGTKGIWSGNMVRDDGRNDDADHHFTVGYISNRLEQRGGGIKEEVR</sequence>
<feature type="compositionally biased region" description="Acidic residues" evidence="2">
    <location>
        <begin position="75"/>
        <end position="91"/>
    </location>
</feature>
<evidence type="ECO:0000256" key="2">
    <source>
        <dbReference type="SAM" id="MobiDB-lite"/>
    </source>
</evidence>
<dbReference type="GO" id="GO:0016020">
    <property type="term" value="C:membrane"/>
    <property type="evidence" value="ECO:0007669"/>
    <property type="project" value="InterPro"/>
</dbReference>
<feature type="transmembrane region" description="Helical" evidence="3">
    <location>
        <begin position="192"/>
        <end position="213"/>
    </location>
</feature>
<dbReference type="GO" id="GO:0042910">
    <property type="term" value="F:xenobiotic transmembrane transporter activity"/>
    <property type="evidence" value="ECO:0007669"/>
    <property type="project" value="InterPro"/>
</dbReference>
<organism evidence="4 5">
    <name type="scientific">Rubroshorea leprosula</name>
    <dbReference type="NCBI Taxonomy" id="152421"/>
    <lineage>
        <taxon>Eukaryota</taxon>
        <taxon>Viridiplantae</taxon>
        <taxon>Streptophyta</taxon>
        <taxon>Embryophyta</taxon>
        <taxon>Tracheophyta</taxon>
        <taxon>Spermatophyta</taxon>
        <taxon>Magnoliopsida</taxon>
        <taxon>eudicotyledons</taxon>
        <taxon>Gunneridae</taxon>
        <taxon>Pentapetalae</taxon>
        <taxon>rosids</taxon>
        <taxon>malvids</taxon>
        <taxon>Malvales</taxon>
        <taxon>Dipterocarpaceae</taxon>
        <taxon>Rubroshorea</taxon>
    </lineage>
</organism>
<comment type="similarity">
    <text evidence="1">Belongs to the multi antimicrobial extrusion (MATE) (TC 2.A.66.1) family.</text>
</comment>
<feature type="transmembrane region" description="Helical" evidence="3">
    <location>
        <begin position="111"/>
        <end position="130"/>
    </location>
</feature>
<dbReference type="GO" id="GO:0015297">
    <property type="term" value="F:antiporter activity"/>
    <property type="evidence" value="ECO:0007669"/>
    <property type="project" value="InterPro"/>
</dbReference>
<protein>
    <submittedName>
        <fullName evidence="4">Uncharacterized protein</fullName>
    </submittedName>
</protein>
<name>A0AAV5LLF7_9ROSI</name>
<gene>
    <name evidence="4" type="ORF">SLEP1_g46185</name>
</gene>
<keyword evidence="5" id="KW-1185">Reference proteome</keyword>
<dbReference type="InterPro" id="IPR002528">
    <property type="entry name" value="MATE_fam"/>
</dbReference>
<evidence type="ECO:0000256" key="3">
    <source>
        <dbReference type="SAM" id="Phobius"/>
    </source>
</evidence>
<proteinExistence type="inferred from homology"/>
<comment type="caution">
    <text evidence="4">The sequence shown here is derived from an EMBL/GenBank/DDBJ whole genome shotgun (WGS) entry which is preliminary data.</text>
</comment>
<dbReference type="Proteomes" id="UP001054252">
    <property type="component" value="Unassembled WGS sequence"/>
</dbReference>
<reference evidence="4 5" key="1">
    <citation type="journal article" date="2021" name="Commun. Biol.">
        <title>The genome of Shorea leprosula (Dipterocarpaceae) highlights the ecological relevance of drought in aseasonal tropical rainforests.</title>
        <authorList>
            <person name="Ng K.K.S."/>
            <person name="Kobayashi M.J."/>
            <person name="Fawcett J.A."/>
            <person name="Hatakeyama M."/>
            <person name="Paape T."/>
            <person name="Ng C.H."/>
            <person name="Ang C.C."/>
            <person name="Tnah L.H."/>
            <person name="Lee C.T."/>
            <person name="Nishiyama T."/>
            <person name="Sese J."/>
            <person name="O'Brien M.J."/>
            <person name="Copetti D."/>
            <person name="Mohd Noor M.I."/>
            <person name="Ong R.C."/>
            <person name="Putra M."/>
            <person name="Sireger I.Z."/>
            <person name="Indrioko S."/>
            <person name="Kosugi Y."/>
            <person name="Izuno A."/>
            <person name="Isagi Y."/>
            <person name="Lee S.L."/>
            <person name="Shimizu K.K."/>
        </authorList>
    </citation>
    <scope>NUCLEOTIDE SEQUENCE [LARGE SCALE GENOMIC DNA]</scope>
    <source>
        <strain evidence="4">214</strain>
    </source>
</reference>
<feature type="region of interest" description="Disordered" evidence="2">
    <location>
        <begin position="70"/>
        <end position="97"/>
    </location>
</feature>
<keyword evidence="3" id="KW-0812">Transmembrane</keyword>
<feature type="transmembrane region" description="Helical" evidence="3">
    <location>
        <begin position="225"/>
        <end position="247"/>
    </location>
</feature>